<dbReference type="GO" id="GO:0000156">
    <property type="term" value="F:phosphorelay response regulator activity"/>
    <property type="evidence" value="ECO:0007669"/>
    <property type="project" value="TreeGrafter"/>
</dbReference>
<dbReference type="Gene3D" id="3.40.50.2300">
    <property type="match status" value="1"/>
</dbReference>
<dbReference type="SMART" id="SM00448">
    <property type="entry name" value="REC"/>
    <property type="match status" value="1"/>
</dbReference>
<dbReference type="SUPFAM" id="SSF52172">
    <property type="entry name" value="CheY-like"/>
    <property type="match status" value="1"/>
</dbReference>
<dbReference type="Gene3D" id="2.40.50.1020">
    <property type="entry name" value="LytTr DNA-binding domain"/>
    <property type="match status" value="1"/>
</dbReference>
<dbReference type="SMART" id="SM00850">
    <property type="entry name" value="LytTR"/>
    <property type="match status" value="1"/>
</dbReference>
<dbReference type="InterPro" id="IPR007492">
    <property type="entry name" value="LytTR_DNA-bd_dom"/>
</dbReference>
<evidence type="ECO:0000259" key="4">
    <source>
        <dbReference type="PROSITE" id="PS50930"/>
    </source>
</evidence>
<gene>
    <name evidence="5" type="ORF">DYU11_31215</name>
</gene>
<dbReference type="FunFam" id="3.40.50.2300:FF:000361">
    <property type="entry name" value="Two-component system response regulator"/>
    <property type="match status" value="1"/>
</dbReference>
<dbReference type="GO" id="GO:0006355">
    <property type="term" value="P:regulation of DNA-templated transcription"/>
    <property type="evidence" value="ECO:0007669"/>
    <property type="project" value="TreeGrafter"/>
</dbReference>
<evidence type="ECO:0000259" key="3">
    <source>
        <dbReference type="PROSITE" id="PS50110"/>
    </source>
</evidence>
<dbReference type="PANTHER" id="PTHR48111">
    <property type="entry name" value="REGULATOR OF RPOS"/>
    <property type="match status" value="1"/>
</dbReference>
<evidence type="ECO:0000313" key="5">
    <source>
        <dbReference type="EMBL" id="RIV17713.1"/>
    </source>
</evidence>
<dbReference type="EMBL" id="QXED01000016">
    <property type="protein sequence ID" value="RIV17713.1"/>
    <property type="molecule type" value="Genomic_DNA"/>
</dbReference>
<dbReference type="RefSeq" id="WP_119671679.1">
    <property type="nucleotide sequence ID" value="NZ_QXED01000016.1"/>
</dbReference>
<protein>
    <submittedName>
        <fullName evidence="5">DNA-binding response regulator</fullName>
    </submittedName>
</protein>
<dbReference type="Proteomes" id="UP000283523">
    <property type="component" value="Unassembled WGS sequence"/>
</dbReference>
<keyword evidence="6" id="KW-1185">Reference proteome</keyword>
<dbReference type="InterPro" id="IPR001789">
    <property type="entry name" value="Sig_transdc_resp-reg_receiver"/>
</dbReference>
<organism evidence="5 6">
    <name type="scientific">Fibrisoma montanum</name>
    <dbReference type="NCBI Taxonomy" id="2305895"/>
    <lineage>
        <taxon>Bacteria</taxon>
        <taxon>Pseudomonadati</taxon>
        <taxon>Bacteroidota</taxon>
        <taxon>Cytophagia</taxon>
        <taxon>Cytophagales</taxon>
        <taxon>Spirosomataceae</taxon>
        <taxon>Fibrisoma</taxon>
    </lineage>
</organism>
<reference evidence="5 6" key="1">
    <citation type="submission" date="2018-08" db="EMBL/GenBank/DDBJ databases">
        <title>Fibrisoma montanum sp. nov., isolated from Danxia mountain soil.</title>
        <authorList>
            <person name="Huang Y."/>
        </authorList>
    </citation>
    <scope>NUCLEOTIDE SEQUENCE [LARGE SCALE GENOMIC DNA]</scope>
    <source>
        <strain evidence="5 6">HYT19</strain>
    </source>
</reference>
<dbReference type="AlphaFoldDB" id="A0A418LWX8"/>
<dbReference type="GO" id="GO:0032993">
    <property type="term" value="C:protein-DNA complex"/>
    <property type="evidence" value="ECO:0007669"/>
    <property type="project" value="TreeGrafter"/>
</dbReference>
<sequence>MTILIIEDETLAARQLQTMIRDYDPTATILATLDSVEAATAWFRQNEPPDLILADIELVDGQSFEVFERVDVRCPVIFTTAYDEYALRAFRVNSVDYLLKPIDEASLRRSLTKFSDLRRLYGQPSPAVDLRALVAAFRTPTPSDSALPVYTERFLLKQGSRLIPVEVGDMAYFYTEDRLTFVRTWDGRSLVVDYTLDELVQKLNPKQFFRANRQFIIHAKAVDRVHVHFNGRLKLDLKPIIADEVFISRERAGEFRSWMGD</sequence>
<keyword evidence="1 5" id="KW-0238">DNA-binding</keyword>
<keyword evidence="2" id="KW-0597">Phosphoprotein</keyword>
<dbReference type="PANTHER" id="PTHR48111:SF69">
    <property type="entry name" value="RESPONSE REGULATOR RECEIVER"/>
    <property type="match status" value="1"/>
</dbReference>
<feature type="domain" description="HTH LytTR-type" evidence="4">
    <location>
        <begin position="154"/>
        <end position="261"/>
    </location>
</feature>
<evidence type="ECO:0000256" key="2">
    <source>
        <dbReference type="PROSITE-ProRule" id="PRU00169"/>
    </source>
</evidence>
<dbReference type="InterPro" id="IPR039420">
    <property type="entry name" value="WalR-like"/>
</dbReference>
<proteinExistence type="predicted"/>
<dbReference type="Pfam" id="PF04397">
    <property type="entry name" value="LytTR"/>
    <property type="match status" value="1"/>
</dbReference>
<dbReference type="GO" id="GO:0005829">
    <property type="term" value="C:cytosol"/>
    <property type="evidence" value="ECO:0007669"/>
    <property type="project" value="TreeGrafter"/>
</dbReference>
<dbReference type="PROSITE" id="PS50930">
    <property type="entry name" value="HTH_LYTTR"/>
    <property type="match status" value="1"/>
</dbReference>
<evidence type="ECO:0000313" key="6">
    <source>
        <dbReference type="Proteomes" id="UP000283523"/>
    </source>
</evidence>
<comment type="caution">
    <text evidence="5">The sequence shown here is derived from an EMBL/GenBank/DDBJ whole genome shotgun (WGS) entry which is preliminary data.</text>
</comment>
<accession>A0A418LWX8</accession>
<evidence type="ECO:0000256" key="1">
    <source>
        <dbReference type="ARBA" id="ARBA00023125"/>
    </source>
</evidence>
<feature type="modified residue" description="4-aspartylphosphate" evidence="2">
    <location>
        <position position="55"/>
    </location>
</feature>
<dbReference type="OrthoDB" id="646623at2"/>
<dbReference type="InterPro" id="IPR011006">
    <property type="entry name" value="CheY-like_superfamily"/>
</dbReference>
<dbReference type="PROSITE" id="PS50110">
    <property type="entry name" value="RESPONSE_REGULATORY"/>
    <property type="match status" value="1"/>
</dbReference>
<name>A0A418LWX8_9BACT</name>
<feature type="domain" description="Response regulatory" evidence="3">
    <location>
        <begin position="2"/>
        <end position="115"/>
    </location>
</feature>
<dbReference type="GO" id="GO:0000976">
    <property type="term" value="F:transcription cis-regulatory region binding"/>
    <property type="evidence" value="ECO:0007669"/>
    <property type="project" value="TreeGrafter"/>
</dbReference>
<dbReference type="Pfam" id="PF00072">
    <property type="entry name" value="Response_reg"/>
    <property type="match status" value="1"/>
</dbReference>